<comment type="caution">
    <text evidence="3">The sequence shown here is derived from an EMBL/GenBank/DDBJ whole genome shotgun (WGS) entry which is preliminary data.</text>
</comment>
<evidence type="ECO:0000313" key="3">
    <source>
        <dbReference type="EMBL" id="KAK7690074.1"/>
    </source>
</evidence>
<accession>A0AAW0GE66</accession>
<gene>
    <name evidence="3" type="ORF">QCA50_006720</name>
</gene>
<evidence type="ECO:0000256" key="1">
    <source>
        <dbReference type="SAM" id="Phobius"/>
    </source>
</evidence>
<feature type="transmembrane region" description="Helical" evidence="1">
    <location>
        <begin position="190"/>
        <end position="211"/>
    </location>
</feature>
<organism evidence="3 4">
    <name type="scientific">Cerrena zonata</name>
    <dbReference type="NCBI Taxonomy" id="2478898"/>
    <lineage>
        <taxon>Eukaryota</taxon>
        <taxon>Fungi</taxon>
        <taxon>Dikarya</taxon>
        <taxon>Basidiomycota</taxon>
        <taxon>Agaricomycotina</taxon>
        <taxon>Agaricomycetes</taxon>
        <taxon>Polyporales</taxon>
        <taxon>Cerrenaceae</taxon>
        <taxon>Cerrena</taxon>
    </lineage>
</organism>
<keyword evidence="4" id="KW-1185">Reference proteome</keyword>
<feature type="transmembrane region" description="Helical" evidence="1">
    <location>
        <begin position="154"/>
        <end position="178"/>
    </location>
</feature>
<feature type="domain" description="DUF6534" evidence="2">
    <location>
        <begin position="163"/>
        <end position="248"/>
    </location>
</feature>
<dbReference type="Proteomes" id="UP001385951">
    <property type="component" value="Unassembled WGS sequence"/>
</dbReference>
<dbReference type="InterPro" id="IPR045339">
    <property type="entry name" value="DUF6534"/>
</dbReference>
<dbReference type="PANTHER" id="PTHR40465">
    <property type="entry name" value="CHROMOSOME 1, WHOLE GENOME SHOTGUN SEQUENCE"/>
    <property type="match status" value="1"/>
</dbReference>
<name>A0AAW0GE66_9APHY</name>
<evidence type="ECO:0000259" key="2">
    <source>
        <dbReference type="Pfam" id="PF20152"/>
    </source>
</evidence>
<keyword evidence="1" id="KW-1133">Transmembrane helix</keyword>
<protein>
    <recommendedName>
        <fullName evidence="2">DUF6534 domain-containing protein</fullName>
    </recommendedName>
</protein>
<keyword evidence="1" id="KW-0472">Membrane</keyword>
<keyword evidence="1" id="KW-0812">Transmembrane</keyword>
<feature type="transmembrane region" description="Helical" evidence="1">
    <location>
        <begin position="116"/>
        <end position="142"/>
    </location>
</feature>
<feature type="transmembrane region" description="Helical" evidence="1">
    <location>
        <begin position="42"/>
        <end position="66"/>
    </location>
</feature>
<evidence type="ECO:0000313" key="4">
    <source>
        <dbReference type="Proteomes" id="UP001385951"/>
    </source>
</evidence>
<proteinExistence type="predicted"/>
<dbReference type="EMBL" id="JASBNA010000007">
    <property type="protein sequence ID" value="KAK7690074.1"/>
    <property type="molecule type" value="Genomic_DNA"/>
</dbReference>
<sequence>MGQYDLTLGTFMIGIIFNTYLYGLVTFQFAKYYRAKFNDPPVIKYMILFLFLLDTFHSMAVVYMLWAYAVTNYTNPDILAIGLWPHMFTPIATALAAIMTQLFLGYRIYRLSKSKIIYGIIIAIAFPGCVLGILTGIRAIIIEVLADLPVLDNIIIGWLTLQVACDLTITCVLTWLLLHSRTGFRRTDTVLYRLIRGAVQTGLFAGIFSVADLATFLTLPETNLYGMFAIPIGRIYTNTLLDTLLARDELREMLSGSVEMDTTRDTRGGRSTVQWAKRPQPQGVALTEISVQQDVVTFHDGSQEQSDAASYKKAGSMTV</sequence>
<feature type="transmembrane region" description="Helical" evidence="1">
    <location>
        <begin position="6"/>
        <end position="30"/>
    </location>
</feature>
<dbReference type="AlphaFoldDB" id="A0AAW0GE66"/>
<dbReference type="Pfam" id="PF20152">
    <property type="entry name" value="DUF6534"/>
    <property type="match status" value="1"/>
</dbReference>
<feature type="transmembrane region" description="Helical" evidence="1">
    <location>
        <begin position="78"/>
        <end position="104"/>
    </location>
</feature>
<reference evidence="3 4" key="1">
    <citation type="submission" date="2022-09" db="EMBL/GenBank/DDBJ databases">
        <authorList>
            <person name="Palmer J.M."/>
        </authorList>
    </citation>
    <scope>NUCLEOTIDE SEQUENCE [LARGE SCALE GENOMIC DNA]</scope>
    <source>
        <strain evidence="3 4">DSM 7382</strain>
    </source>
</reference>
<dbReference type="PANTHER" id="PTHR40465:SF1">
    <property type="entry name" value="DUF6534 DOMAIN-CONTAINING PROTEIN"/>
    <property type="match status" value="1"/>
</dbReference>